<dbReference type="Gene3D" id="3.40.50.150">
    <property type="entry name" value="Vaccinia Virus protein VP39"/>
    <property type="match status" value="1"/>
</dbReference>
<organism evidence="3 4">
    <name type="scientific">Calocera cornea HHB12733</name>
    <dbReference type="NCBI Taxonomy" id="1353952"/>
    <lineage>
        <taxon>Eukaryota</taxon>
        <taxon>Fungi</taxon>
        <taxon>Dikarya</taxon>
        <taxon>Basidiomycota</taxon>
        <taxon>Agaricomycotina</taxon>
        <taxon>Dacrymycetes</taxon>
        <taxon>Dacrymycetales</taxon>
        <taxon>Dacrymycetaceae</taxon>
        <taxon>Calocera</taxon>
    </lineage>
</organism>
<sequence length="513" mass="54072">MAHPIPHPHTSPPPPDGPPDLDALASHVYRPRHPLPARPRTSLLRVPWPGARDGLAPSASGAPRKQHQHLTVTRGGAAGALGSRRSTDVRHAAGISISGLAGGDGDQSESDDEGEEGGWEGEREEKWLDPRFAWAGRERQHKAAMPYPLSYGEALLNYQIATVDIIRRVKGSATYHLFERTQQPTKCLDIGCGTGTWIAAAAQEWPDCVFVGVDAAPVQPRIGRRSALYGRVSWVNCDWLEGLPFEEETFDHVHCWFVSSGVPETKWFDFFEEITRVMKPGATFEFVDEDIIFPALTKPAPSPRSSVNPAYAAAAAVAASASSASFASGSSTAAAGSTPSTTAPSVGDHSSINTSTVVGPGPGSAEALTLTRASGSGSSGSLGLSLRPTTSNGTSGTGSGSGTGTARTGGTGGPYTLSREELLGLPEEHDHSLIEKLFNEVFQGRGINMEPTGGVQMYINMYLMEVQVRARADCGGWVLIWLGGLMGIVQPAVGLPCAGLGREGGAEDAALRY</sequence>
<feature type="region of interest" description="Disordered" evidence="1">
    <location>
        <begin position="1"/>
        <end position="123"/>
    </location>
</feature>
<keyword evidence="4" id="KW-1185">Reference proteome</keyword>
<feature type="region of interest" description="Disordered" evidence="1">
    <location>
        <begin position="328"/>
        <end position="418"/>
    </location>
</feature>
<gene>
    <name evidence="3" type="ORF">CALCODRAFT_222589</name>
</gene>
<feature type="compositionally biased region" description="Pro residues" evidence="1">
    <location>
        <begin position="1"/>
        <end position="18"/>
    </location>
</feature>
<feature type="compositionally biased region" description="Low complexity" evidence="1">
    <location>
        <begin position="374"/>
        <end position="394"/>
    </location>
</feature>
<dbReference type="STRING" id="1353952.A0A165H4X9"/>
<feature type="compositionally biased region" description="Gly residues" evidence="1">
    <location>
        <begin position="395"/>
        <end position="413"/>
    </location>
</feature>
<dbReference type="EMBL" id="KV423946">
    <property type="protein sequence ID" value="KZT58869.1"/>
    <property type="molecule type" value="Genomic_DNA"/>
</dbReference>
<feature type="domain" description="Methyltransferase" evidence="2">
    <location>
        <begin position="188"/>
        <end position="281"/>
    </location>
</feature>
<dbReference type="InterPro" id="IPR029063">
    <property type="entry name" value="SAM-dependent_MTases_sf"/>
</dbReference>
<feature type="compositionally biased region" description="Low complexity" evidence="1">
    <location>
        <begin position="328"/>
        <end position="347"/>
    </location>
</feature>
<evidence type="ECO:0000256" key="1">
    <source>
        <dbReference type="SAM" id="MobiDB-lite"/>
    </source>
</evidence>
<accession>A0A165H4X9</accession>
<evidence type="ECO:0000313" key="4">
    <source>
        <dbReference type="Proteomes" id="UP000076842"/>
    </source>
</evidence>
<dbReference type="Pfam" id="PF13649">
    <property type="entry name" value="Methyltransf_25"/>
    <property type="match status" value="1"/>
</dbReference>
<dbReference type="SUPFAM" id="SSF53335">
    <property type="entry name" value="S-adenosyl-L-methionine-dependent methyltransferases"/>
    <property type="match status" value="1"/>
</dbReference>
<dbReference type="PANTHER" id="PTHR43591">
    <property type="entry name" value="METHYLTRANSFERASE"/>
    <property type="match status" value="1"/>
</dbReference>
<protein>
    <recommendedName>
        <fullName evidence="2">Methyltransferase domain-containing protein</fullName>
    </recommendedName>
</protein>
<dbReference type="CDD" id="cd02440">
    <property type="entry name" value="AdoMet_MTases"/>
    <property type="match status" value="1"/>
</dbReference>
<proteinExistence type="predicted"/>
<feature type="compositionally biased region" description="Polar residues" evidence="1">
    <location>
        <begin position="348"/>
        <end position="357"/>
    </location>
</feature>
<dbReference type="PANTHER" id="PTHR43591:SF24">
    <property type="entry name" value="2-METHOXY-6-POLYPRENYL-1,4-BENZOQUINOL METHYLASE, MITOCHONDRIAL"/>
    <property type="match status" value="1"/>
</dbReference>
<dbReference type="GO" id="GO:0008168">
    <property type="term" value="F:methyltransferase activity"/>
    <property type="evidence" value="ECO:0007669"/>
    <property type="project" value="TreeGrafter"/>
</dbReference>
<feature type="compositionally biased region" description="Acidic residues" evidence="1">
    <location>
        <begin position="106"/>
        <end position="119"/>
    </location>
</feature>
<evidence type="ECO:0000259" key="2">
    <source>
        <dbReference type="Pfam" id="PF13649"/>
    </source>
</evidence>
<evidence type="ECO:0000313" key="3">
    <source>
        <dbReference type="EMBL" id="KZT58869.1"/>
    </source>
</evidence>
<dbReference type="InterPro" id="IPR041698">
    <property type="entry name" value="Methyltransf_25"/>
</dbReference>
<name>A0A165H4X9_9BASI</name>
<dbReference type="AlphaFoldDB" id="A0A165H4X9"/>
<dbReference type="OrthoDB" id="2013972at2759"/>
<reference evidence="3 4" key="1">
    <citation type="journal article" date="2016" name="Mol. Biol. Evol.">
        <title>Comparative Genomics of Early-Diverging Mushroom-Forming Fungi Provides Insights into the Origins of Lignocellulose Decay Capabilities.</title>
        <authorList>
            <person name="Nagy L.G."/>
            <person name="Riley R."/>
            <person name="Tritt A."/>
            <person name="Adam C."/>
            <person name="Daum C."/>
            <person name="Floudas D."/>
            <person name="Sun H."/>
            <person name="Yadav J.S."/>
            <person name="Pangilinan J."/>
            <person name="Larsson K.H."/>
            <person name="Matsuura K."/>
            <person name="Barry K."/>
            <person name="Labutti K."/>
            <person name="Kuo R."/>
            <person name="Ohm R.A."/>
            <person name="Bhattacharya S.S."/>
            <person name="Shirouzu T."/>
            <person name="Yoshinaga Y."/>
            <person name="Martin F.M."/>
            <person name="Grigoriev I.V."/>
            <person name="Hibbett D.S."/>
        </authorList>
    </citation>
    <scope>NUCLEOTIDE SEQUENCE [LARGE SCALE GENOMIC DNA]</scope>
    <source>
        <strain evidence="3 4">HHB12733</strain>
    </source>
</reference>
<dbReference type="InParanoid" id="A0A165H4X9"/>
<dbReference type="Proteomes" id="UP000076842">
    <property type="component" value="Unassembled WGS sequence"/>
</dbReference>